<feature type="signal peptide" evidence="1">
    <location>
        <begin position="1"/>
        <end position="23"/>
    </location>
</feature>
<gene>
    <name evidence="2" type="ORF">DPMN_104714</name>
</gene>
<dbReference type="EMBL" id="JAIWYP010000004">
    <property type="protein sequence ID" value="KAH3831447.1"/>
    <property type="molecule type" value="Genomic_DNA"/>
</dbReference>
<comment type="caution">
    <text evidence="2">The sequence shown here is derived from an EMBL/GenBank/DDBJ whole genome shotgun (WGS) entry which is preliminary data.</text>
</comment>
<dbReference type="Proteomes" id="UP000828390">
    <property type="component" value="Unassembled WGS sequence"/>
</dbReference>
<reference evidence="2" key="1">
    <citation type="journal article" date="2019" name="bioRxiv">
        <title>The Genome of the Zebra Mussel, Dreissena polymorpha: A Resource for Invasive Species Research.</title>
        <authorList>
            <person name="McCartney M.A."/>
            <person name="Auch B."/>
            <person name="Kono T."/>
            <person name="Mallez S."/>
            <person name="Zhang Y."/>
            <person name="Obille A."/>
            <person name="Becker A."/>
            <person name="Abrahante J.E."/>
            <person name="Garbe J."/>
            <person name="Badalamenti J.P."/>
            <person name="Herman A."/>
            <person name="Mangelson H."/>
            <person name="Liachko I."/>
            <person name="Sullivan S."/>
            <person name="Sone E.D."/>
            <person name="Koren S."/>
            <person name="Silverstein K.A.T."/>
            <person name="Beckman K.B."/>
            <person name="Gohl D.M."/>
        </authorList>
    </citation>
    <scope>NUCLEOTIDE SEQUENCE</scope>
    <source>
        <strain evidence="2">Duluth1</strain>
        <tissue evidence="2">Whole animal</tissue>
    </source>
</reference>
<accession>A0A9D4HAZ2</accession>
<sequence>MKRVLIQRALLLIVCVLLPSATGNGRLLVPPQRSSLLREPQFYNNYAVYRNYDDHTLDCGGYWVRLSGRY</sequence>
<evidence type="ECO:0000313" key="3">
    <source>
        <dbReference type="Proteomes" id="UP000828390"/>
    </source>
</evidence>
<evidence type="ECO:0000256" key="1">
    <source>
        <dbReference type="SAM" id="SignalP"/>
    </source>
</evidence>
<protein>
    <recommendedName>
        <fullName evidence="4">Secreted protein</fullName>
    </recommendedName>
</protein>
<evidence type="ECO:0000313" key="2">
    <source>
        <dbReference type="EMBL" id="KAH3831447.1"/>
    </source>
</evidence>
<name>A0A9D4HAZ2_DREPO</name>
<keyword evidence="1" id="KW-0732">Signal</keyword>
<dbReference type="AlphaFoldDB" id="A0A9D4HAZ2"/>
<reference evidence="2" key="2">
    <citation type="submission" date="2020-11" db="EMBL/GenBank/DDBJ databases">
        <authorList>
            <person name="McCartney M.A."/>
            <person name="Auch B."/>
            <person name="Kono T."/>
            <person name="Mallez S."/>
            <person name="Becker A."/>
            <person name="Gohl D.M."/>
            <person name="Silverstein K.A.T."/>
            <person name="Koren S."/>
            <person name="Bechman K.B."/>
            <person name="Herman A."/>
            <person name="Abrahante J.E."/>
            <person name="Garbe J."/>
        </authorList>
    </citation>
    <scope>NUCLEOTIDE SEQUENCE</scope>
    <source>
        <strain evidence="2">Duluth1</strain>
        <tissue evidence="2">Whole animal</tissue>
    </source>
</reference>
<feature type="chain" id="PRO_5039159541" description="Secreted protein" evidence="1">
    <location>
        <begin position="24"/>
        <end position="70"/>
    </location>
</feature>
<keyword evidence="3" id="KW-1185">Reference proteome</keyword>
<proteinExistence type="predicted"/>
<evidence type="ECO:0008006" key="4">
    <source>
        <dbReference type="Google" id="ProtNLM"/>
    </source>
</evidence>
<organism evidence="2 3">
    <name type="scientific">Dreissena polymorpha</name>
    <name type="common">Zebra mussel</name>
    <name type="synonym">Mytilus polymorpha</name>
    <dbReference type="NCBI Taxonomy" id="45954"/>
    <lineage>
        <taxon>Eukaryota</taxon>
        <taxon>Metazoa</taxon>
        <taxon>Spiralia</taxon>
        <taxon>Lophotrochozoa</taxon>
        <taxon>Mollusca</taxon>
        <taxon>Bivalvia</taxon>
        <taxon>Autobranchia</taxon>
        <taxon>Heteroconchia</taxon>
        <taxon>Euheterodonta</taxon>
        <taxon>Imparidentia</taxon>
        <taxon>Neoheterodontei</taxon>
        <taxon>Myida</taxon>
        <taxon>Dreissenoidea</taxon>
        <taxon>Dreissenidae</taxon>
        <taxon>Dreissena</taxon>
    </lineage>
</organism>